<protein>
    <submittedName>
        <fullName evidence="1">Unannotated protein</fullName>
    </submittedName>
</protein>
<accession>A0A6J7MFR5</accession>
<dbReference type="EMBL" id="CAFBOM010000039">
    <property type="protein sequence ID" value="CAB4978635.1"/>
    <property type="molecule type" value="Genomic_DNA"/>
</dbReference>
<dbReference type="AlphaFoldDB" id="A0A6J7MFR5"/>
<gene>
    <name evidence="1" type="ORF">UFOPK3957_00352</name>
</gene>
<reference evidence="1" key="1">
    <citation type="submission" date="2020-05" db="EMBL/GenBank/DDBJ databases">
        <authorList>
            <person name="Chiriac C."/>
            <person name="Salcher M."/>
            <person name="Ghai R."/>
            <person name="Kavagutti S V."/>
        </authorList>
    </citation>
    <scope>NUCLEOTIDE SEQUENCE</scope>
</reference>
<organism evidence="1">
    <name type="scientific">freshwater metagenome</name>
    <dbReference type="NCBI Taxonomy" id="449393"/>
    <lineage>
        <taxon>unclassified sequences</taxon>
        <taxon>metagenomes</taxon>
        <taxon>ecological metagenomes</taxon>
    </lineage>
</organism>
<evidence type="ECO:0000313" key="1">
    <source>
        <dbReference type="EMBL" id="CAB4978635.1"/>
    </source>
</evidence>
<proteinExistence type="predicted"/>
<sequence length="387" mass="40377">MVARGVGLDRVLEGQLERAVDHLPAGDVFPVDEGDGDAGRPCAAGAADAVQVGLLVVRAFVVDDVRDIVNVNAACRDVSGDEDIDLAVAEGAQGLLAGTLAEIAVDGADGEAALGEVVADALGLALRAREDHDELAAIGLKDAGDELDLVHRVGTPHVLLDGIDRGALVVRLRRADMHRLGHVAACEVDDLPRHGRGEEHRLADRGDLGDDALDVGQEAHVEHLVGLVEHEDLHLRQVEVTTVCKVDDASGRADDDVNSVAQGIDLRFIRAAAIDGEHADAAEASGSLEVGRDLEAELAGRADDEGLGPVAVAFEVDALQERDAEAEGLAGAGLRLADEVLALKGEWKAHLLDGEGTLDAIGQKGCGDLWICAELSECRCCCRVDAC</sequence>
<dbReference type="AntiFam" id="ANF00149">
    <property type="entry name" value="Shadow ORF (opposite cshA)"/>
</dbReference>
<name>A0A6J7MFR5_9ZZZZ</name>